<evidence type="ECO:0000256" key="3">
    <source>
        <dbReference type="SAM" id="SignalP"/>
    </source>
</evidence>
<dbReference type="KEGG" id="bsol:FSW04_03420"/>
<evidence type="ECO:0000256" key="1">
    <source>
        <dbReference type="ARBA" id="ARBA00022670"/>
    </source>
</evidence>
<dbReference type="Gene3D" id="2.30.42.10">
    <property type="match status" value="1"/>
</dbReference>
<protein>
    <submittedName>
        <fullName evidence="5">PDZ domain-containing protein</fullName>
    </submittedName>
</protein>
<dbReference type="InterPro" id="IPR036034">
    <property type="entry name" value="PDZ_sf"/>
</dbReference>
<keyword evidence="6" id="KW-1185">Reference proteome</keyword>
<dbReference type="SUPFAM" id="SSF50156">
    <property type="entry name" value="PDZ domain-like"/>
    <property type="match status" value="1"/>
</dbReference>
<evidence type="ECO:0000313" key="6">
    <source>
        <dbReference type="Proteomes" id="UP000321805"/>
    </source>
</evidence>
<dbReference type="PANTHER" id="PTHR43343">
    <property type="entry name" value="PEPTIDASE S12"/>
    <property type="match status" value="1"/>
</dbReference>
<dbReference type="CDD" id="cd06779">
    <property type="entry name" value="cpPDZ_Deg_HtrA-like"/>
    <property type="match status" value="1"/>
</dbReference>
<dbReference type="PANTHER" id="PTHR43343:SF3">
    <property type="entry name" value="PROTEASE DO-LIKE 8, CHLOROPLASTIC"/>
    <property type="match status" value="1"/>
</dbReference>
<dbReference type="AlphaFoldDB" id="A0A5B8U148"/>
<dbReference type="Gene3D" id="2.40.10.120">
    <property type="match status" value="1"/>
</dbReference>
<dbReference type="InterPro" id="IPR001940">
    <property type="entry name" value="Peptidase_S1C"/>
</dbReference>
<feature type="chain" id="PRO_5022827633" evidence="3">
    <location>
        <begin position="22"/>
        <end position="386"/>
    </location>
</feature>
<dbReference type="SMART" id="SM00228">
    <property type="entry name" value="PDZ"/>
    <property type="match status" value="1"/>
</dbReference>
<feature type="signal peptide" evidence="3">
    <location>
        <begin position="1"/>
        <end position="21"/>
    </location>
</feature>
<dbReference type="InterPro" id="IPR051201">
    <property type="entry name" value="Chloro_Bact_Ser_Proteases"/>
</dbReference>
<dbReference type="RefSeq" id="WP_146916270.1">
    <property type="nucleotide sequence ID" value="NZ_CP042430.1"/>
</dbReference>
<dbReference type="EMBL" id="CP042430">
    <property type="protein sequence ID" value="QEC46726.1"/>
    <property type="molecule type" value="Genomic_DNA"/>
</dbReference>
<dbReference type="SUPFAM" id="SSF50494">
    <property type="entry name" value="Trypsin-like serine proteases"/>
    <property type="match status" value="1"/>
</dbReference>
<reference evidence="5 6" key="1">
    <citation type="journal article" date="2018" name="J. Microbiol.">
        <title>Baekduia soli gen. nov., sp. nov., a novel bacterium isolated from the soil of Baekdu Mountain and proposal of a novel family name, Baekduiaceae fam. nov.</title>
        <authorList>
            <person name="An D.S."/>
            <person name="Siddiqi M.Z."/>
            <person name="Kim K.H."/>
            <person name="Yu H.S."/>
            <person name="Im W.T."/>
        </authorList>
    </citation>
    <scope>NUCLEOTIDE SEQUENCE [LARGE SCALE GENOMIC DNA]</scope>
    <source>
        <strain evidence="5 6">BR7-21</strain>
    </source>
</reference>
<proteinExistence type="predicted"/>
<gene>
    <name evidence="5" type="ORF">FSW04_03420</name>
</gene>
<organism evidence="5 6">
    <name type="scientific">Baekduia soli</name>
    <dbReference type="NCBI Taxonomy" id="496014"/>
    <lineage>
        <taxon>Bacteria</taxon>
        <taxon>Bacillati</taxon>
        <taxon>Actinomycetota</taxon>
        <taxon>Thermoleophilia</taxon>
        <taxon>Solirubrobacterales</taxon>
        <taxon>Baekduiaceae</taxon>
        <taxon>Baekduia</taxon>
    </lineage>
</organism>
<evidence type="ECO:0000256" key="2">
    <source>
        <dbReference type="ARBA" id="ARBA00022801"/>
    </source>
</evidence>
<dbReference type="Pfam" id="PF13180">
    <property type="entry name" value="PDZ_2"/>
    <property type="match status" value="1"/>
</dbReference>
<name>A0A5B8U148_9ACTN</name>
<dbReference type="InterPro" id="IPR009003">
    <property type="entry name" value="Peptidase_S1_PA"/>
</dbReference>
<dbReference type="PRINTS" id="PR00834">
    <property type="entry name" value="PROTEASES2C"/>
</dbReference>
<keyword evidence="2" id="KW-0378">Hydrolase</keyword>
<feature type="domain" description="PDZ" evidence="4">
    <location>
        <begin position="272"/>
        <end position="369"/>
    </location>
</feature>
<dbReference type="Proteomes" id="UP000321805">
    <property type="component" value="Chromosome"/>
</dbReference>
<keyword evidence="1" id="KW-0645">Protease</keyword>
<dbReference type="GO" id="GO:0006508">
    <property type="term" value="P:proteolysis"/>
    <property type="evidence" value="ECO:0007669"/>
    <property type="project" value="UniProtKB-KW"/>
</dbReference>
<dbReference type="OrthoDB" id="9758917at2"/>
<dbReference type="InterPro" id="IPR001478">
    <property type="entry name" value="PDZ"/>
</dbReference>
<dbReference type="Pfam" id="PF13365">
    <property type="entry name" value="Trypsin_2"/>
    <property type="match status" value="1"/>
</dbReference>
<sequence>MTRAAARAAALAATVAAAAAAAGCGGDADRGGGAPRTLERTTRVEVVQQAGDAPAGFDPQGIYRRESPGVVTIVASGFGGSDQGGLGSGFVLDAGGEIATNAHVVTTGEGRAIRKAGVVFVRFGDGNQVGARVVGFDPFADVALLRVDPAGLTLHPLVLGSLRDVRVGEPVAAIGSPFGEERSLSTGVISATDRDIQSLTGFQTSGALQTDAAINSGNSGGPLLDARGRVLGINSQIRTTSGEGSGVGFAVPVDAVRRSLDQLRARGSVRYAYLGVSTKEVYPQLAEQFDLGTDRGAYVQGVVPGGPADRAGLRAGTDRRTFQEAPWRIGGDIITEVDGRAVHVDSDVSAALLAHDPGDVIRMRIVRDGHVRTVTVTLGTRPLQSP</sequence>
<dbReference type="GO" id="GO:0004252">
    <property type="term" value="F:serine-type endopeptidase activity"/>
    <property type="evidence" value="ECO:0007669"/>
    <property type="project" value="InterPro"/>
</dbReference>
<accession>A0A5B8U148</accession>
<dbReference type="PROSITE" id="PS51257">
    <property type="entry name" value="PROKAR_LIPOPROTEIN"/>
    <property type="match status" value="1"/>
</dbReference>
<keyword evidence="3" id="KW-0732">Signal</keyword>
<evidence type="ECO:0000259" key="4">
    <source>
        <dbReference type="SMART" id="SM00228"/>
    </source>
</evidence>
<evidence type="ECO:0000313" key="5">
    <source>
        <dbReference type="EMBL" id="QEC46726.1"/>
    </source>
</evidence>